<name>A0ABU1T311_9ACTO</name>
<dbReference type="PROSITE" id="PS01125">
    <property type="entry name" value="ROK"/>
    <property type="match status" value="1"/>
</dbReference>
<gene>
    <name evidence="2" type="ORF">J2S36_001296</name>
</gene>
<evidence type="ECO:0000313" key="2">
    <source>
        <dbReference type="EMBL" id="MDR6939753.1"/>
    </source>
</evidence>
<comment type="similarity">
    <text evidence="1">Belongs to the ROK (NagC/XylR) family.</text>
</comment>
<dbReference type="PANTHER" id="PTHR18964:SF169">
    <property type="entry name" value="N-ACETYLMANNOSAMINE KINASE"/>
    <property type="match status" value="1"/>
</dbReference>
<dbReference type="EMBL" id="JAVDUJ010000001">
    <property type="protein sequence ID" value="MDR6939753.1"/>
    <property type="molecule type" value="Genomic_DNA"/>
</dbReference>
<evidence type="ECO:0000313" key="3">
    <source>
        <dbReference type="Proteomes" id="UP001266099"/>
    </source>
</evidence>
<comment type="caution">
    <text evidence="2">The sequence shown here is derived from an EMBL/GenBank/DDBJ whole genome shotgun (WGS) entry which is preliminary data.</text>
</comment>
<reference evidence="2 3" key="1">
    <citation type="submission" date="2023-07" db="EMBL/GenBank/DDBJ databases">
        <title>Sequencing the genomes of 1000 actinobacteria strains.</title>
        <authorList>
            <person name="Klenk H.-P."/>
        </authorList>
    </citation>
    <scope>NUCLEOTIDE SEQUENCE [LARGE SCALE GENOMIC DNA]</scope>
    <source>
        <strain evidence="2 3">DSM 15539</strain>
    </source>
</reference>
<keyword evidence="2" id="KW-0808">Transferase</keyword>
<dbReference type="SUPFAM" id="SSF53067">
    <property type="entry name" value="Actin-like ATPase domain"/>
    <property type="match status" value="1"/>
</dbReference>
<dbReference type="RefSeq" id="WP_309956677.1">
    <property type="nucleotide sequence ID" value="NZ_JAVDUJ010000001.1"/>
</dbReference>
<organism evidence="2 3">
    <name type="scientific">Arcanobacterium hippocoleae</name>
    <dbReference type="NCBI Taxonomy" id="149017"/>
    <lineage>
        <taxon>Bacteria</taxon>
        <taxon>Bacillati</taxon>
        <taxon>Actinomycetota</taxon>
        <taxon>Actinomycetes</taxon>
        <taxon>Actinomycetales</taxon>
        <taxon>Actinomycetaceae</taxon>
        <taxon>Arcanobacterium</taxon>
    </lineage>
</organism>
<dbReference type="InterPro" id="IPR049874">
    <property type="entry name" value="ROK_cs"/>
</dbReference>
<dbReference type="InterPro" id="IPR043129">
    <property type="entry name" value="ATPase_NBD"/>
</dbReference>
<accession>A0ABU1T311</accession>
<dbReference type="InterPro" id="IPR000600">
    <property type="entry name" value="ROK"/>
</dbReference>
<keyword evidence="3" id="KW-1185">Reference proteome</keyword>
<evidence type="ECO:0000256" key="1">
    <source>
        <dbReference type="ARBA" id="ARBA00006479"/>
    </source>
</evidence>
<dbReference type="EC" id="2.7.1.2" evidence="2"/>
<dbReference type="Proteomes" id="UP001266099">
    <property type="component" value="Unassembled WGS sequence"/>
</dbReference>
<sequence>MAEILALDIGGTKIGWAVVRYLGAGGSDPKFDFEIVADGAIPTCALEGGSAVLARLNALAVEVHSAHPQISGVSIASAGVVDPNTGAIISATDTMPGWGGSLLGESIAQVTDLPVEVINDVHAHGLGEAKLGAGKESARVLSLAVGTGIGGALIDHGQIVFGNNFLAGHYGHVHHRYAVGMACSCGRTGHIEAISSGSGITAWYNARAQKNLDSLSNPTVNNGRELQDLADSGNKLAKKCFKESAYALGEVLGSLANCVDPAIIVISGSMTRSGKRWWKALQKGYAASAMNGVAQVPIKLGELAGDAPLLGASINFFQHHPLAEAE</sequence>
<dbReference type="PANTHER" id="PTHR18964">
    <property type="entry name" value="ROK (REPRESSOR, ORF, KINASE) FAMILY"/>
    <property type="match status" value="1"/>
</dbReference>
<dbReference type="GO" id="GO:0004340">
    <property type="term" value="F:glucokinase activity"/>
    <property type="evidence" value="ECO:0007669"/>
    <property type="project" value="UniProtKB-EC"/>
</dbReference>
<protein>
    <submittedName>
        <fullName evidence="2">Glucokinase</fullName>
        <ecNumber evidence="2">2.7.1.2</ecNumber>
    </submittedName>
</protein>
<proteinExistence type="inferred from homology"/>
<dbReference type="Gene3D" id="3.30.420.40">
    <property type="match status" value="2"/>
</dbReference>
<dbReference type="Pfam" id="PF00480">
    <property type="entry name" value="ROK"/>
    <property type="match status" value="1"/>
</dbReference>